<keyword evidence="13" id="KW-0472">Membrane</keyword>
<evidence type="ECO:0000313" key="17">
    <source>
        <dbReference type="Proteomes" id="UP000499080"/>
    </source>
</evidence>
<evidence type="ECO:0000256" key="9">
    <source>
        <dbReference type="ARBA" id="ARBA00022848"/>
    </source>
</evidence>
<dbReference type="AlphaFoldDB" id="A0A4Y2LE46"/>
<dbReference type="PRINTS" id="PR00385">
    <property type="entry name" value="P450"/>
</dbReference>
<evidence type="ECO:0000256" key="14">
    <source>
        <dbReference type="PIRSR" id="PIRSR602401-1"/>
    </source>
</evidence>
<dbReference type="InterPro" id="IPR036396">
    <property type="entry name" value="Cyt_P450_sf"/>
</dbReference>
<dbReference type="InterPro" id="IPR017972">
    <property type="entry name" value="Cyt_P450_CS"/>
</dbReference>
<dbReference type="GO" id="GO:0005506">
    <property type="term" value="F:iron ion binding"/>
    <property type="evidence" value="ECO:0007669"/>
    <property type="project" value="InterPro"/>
</dbReference>
<organism evidence="16 17">
    <name type="scientific">Araneus ventricosus</name>
    <name type="common">Orbweaver spider</name>
    <name type="synonym">Epeira ventricosa</name>
    <dbReference type="NCBI Taxonomy" id="182803"/>
    <lineage>
        <taxon>Eukaryota</taxon>
        <taxon>Metazoa</taxon>
        <taxon>Ecdysozoa</taxon>
        <taxon>Arthropoda</taxon>
        <taxon>Chelicerata</taxon>
        <taxon>Arachnida</taxon>
        <taxon>Araneae</taxon>
        <taxon>Araneomorphae</taxon>
        <taxon>Entelegynae</taxon>
        <taxon>Araneoidea</taxon>
        <taxon>Araneidae</taxon>
        <taxon>Araneus</taxon>
    </lineage>
</organism>
<evidence type="ECO:0000313" key="16">
    <source>
        <dbReference type="EMBL" id="GBN12794.1"/>
    </source>
</evidence>
<keyword evidence="9" id="KW-0492">Microsome</keyword>
<keyword evidence="12 15" id="KW-0503">Monooxygenase</keyword>
<dbReference type="Gene3D" id="1.10.630.10">
    <property type="entry name" value="Cytochrome P450"/>
    <property type="match status" value="1"/>
</dbReference>
<dbReference type="SUPFAM" id="SSF48264">
    <property type="entry name" value="Cytochrome P450"/>
    <property type="match status" value="1"/>
</dbReference>
<accession>A0A4Y2LE46</accession>
<evidence type="ECO:0000256" key="3">
    <source>
        <dbReference type="ARBA" id="ARBA00004174"/>
    </source>
</evidence>
<dbReference type="InterPro" id="IPR002401">
    <property type="entry name" value="Cyt_P450_E_grp-I"/>
</dbReference>
<evidence type="ECO:0000256" key="13">
    <source>
        <dbReference type="ARBA" id="ARBA00023136"/>
    </source>
</evidence>
<evidence type="ECO:0000256" key="2">
    <source>
        <dbReference type="ARBA" id="ARBA00003690"/>
    </source>
</evidence>
<dbReference type="FunFam" id="1.10.630.10:FF:000238">
    <property type="entry name" value="Cytochrome P450 2A6"/>
    <property type="match status" value="1"/>
</dbReference>
<evidence type="ECO:0000256" key="4">
    <source>
        <dbReference type="ARBA" id="ARBA00004406"/>
    </source>
</evidence>
<evidence type="ECO:0000256" key="12">
    <source>
        <dbReference type="ARBA" id="ARBA00023033"/>
    </source>
</evidence>
<keyword evidence="7 14" id="KW-0479">Metal-binding</keyword>
<feature type="binding site" description="axial binding residue" evidence="14">
    <location>
        <position position="371"/>
    </location>
    <ligand>
        <name>heme</name>
        <dbReference type="ChEBI" id="CHEBI:30413"/>
    </ligand>
    <ligandPart>
        <name>Fe</name>
        <dbReference type="ChEBI" id="CHEBI:18248"/>
    </ligandPart>
</feature>
<dbReference type="GO" id="GO:0020037">
    <property type="term" value="F:heme binding"/>
    <property type="evidence" value="ECO:0007669"/>
    <property type="project" value="InterPro"/>
</dbReference>
<dbReference type="GO" id="GO:0005789">
    <property type="term" value="C:endoplasmic reticulum membrane"/>
    <property type="evidence" value="ECO:0007669"/>
    <property type="project" value="UniProtKB-SubCell"/>
</dbReference>
<sequence>IRLGSQDIVVLHGGDAVKEALNKHEFLGRPPNSALEKFSPSSAFFSSNYHLWKEQRRFVVHSMKDLGLGKTKIEEDVMEEINHFMDVLRSYKSQPIDVKGPLSPSMSNNICALVFGKRFEYDDPARQFLDKNIDEIFEYFTQTSLDVVFPWINYIPFASKFLESDKPRIAFNNYKKFFQKELKEHLKTFDPAHVRDFIDRYLVEIDTQRAKNPDTSFNHDMLMSNAIDLFDAGSETVRTSILWFIYVMAAFPDVQKKVQKEIMEVIGSEKTPEYMDMRNMPYTHAVMLEIMRWKTIVPLNLVHYTLADTTVGGYNLPKGTTVIANFWAVHHDPRYWDEPEKFQPERFLSKDGKSVVKPSYFMPFSLGRRVCPGESMAYLETFLYFTSILREFDLAFPDGTKPTFDAKYFVTYRMEPYLVRFIPKN</sequence>
<dbReference type="PANTHER" id="PTHR24300">
    <property type="entry name" value="CYTOCHROME P450 508A4-RELATED"/>
    <property type="match status" value="1"/>
</dbReference>
<comment type="function">
    <text evidence="2">May be involved in the metabolism of insect hormones and in the breakdown of synthetic insecticides.</text>
</comment>
<name>A0A4Y2LE46_ARAVE</name>
<dbReference type="OrthoDB" id="6419025at2759"/>
<keyword evidence="6 14" id="KW-0349">Heme</keyword>
<keyword evidence="10 15" id="KW-0560">Oxidoreductase</keyword>
<dbReference type="PROSITE" id="PS00086">
    <property type="entry name" value="CYTOCHROME_P450"/>
    <property type="match status" value="1"/>
</dbReference>
<dbReference type="Proteomes" id="UP000499080">
    <property type="component" value="Unassembled WGS sequence"/>
</dbReference>
<proteinExistence type="inferred from homology"/>
<comment type="similarity">
    <text evidence="5 15">Belongs to the cytochrome P450 family.</text>
</comment>
<reference evidence="16 17" key="1">
    <citation type="journal article" date="2019" name="Sci. Rep.">
        <title>Orb-weaving spider Araneus ventricosus genome elucidates the spidroin gene catalogue.</title>
        <authorList>
            <person name="Kono N."/>
            <person name="Nakamura H."/>
            <person name="Ohtoshi R."/>
            <person name="Moran D.A.P."/>
            <person name="Shinohara A."/>
            <person name="Yoshida Y."/>
            <person name="Fujiwara M."/>
            <person name="Mori M."/>
            <person name="Tomita M."/>
            <person name="Arakawa K."/>
        </authorList>
    </citation>
    <scope>NUCLEOTIDE SEQUENCE [LARGE SCALE GENOMIC DNA]</scope>
</reference>
<evidence type="ECO:0000256" key="11">
    <source>
        <dbReference type="ARBA" id="ARBA00023004"/>
    </source>
</evidence>
<evidence type="ECO:0000256" key="7">
    <source>
        <dbReference type="ARBA" id="ARBA00022723"/>
    </source>
</evidence>
<evidence type="ECO:0000256" key="15">
    <source>
        <dbReference type="RuleBase" id="RU000461"/>
    </source>
</evidence>
<dbReference type="Pfam" id="PF00067">
    <property type="entry name" value="p450"/>
    <property type="match status" value="1"/>
</dbReference>
<protein>
    <submittedName>
        <fullName evidence="16">Cytochrome P450 2J2</fullName>
    </submittedName>
</protein>
<evidence type="ECO:0000256" key="10">
    <source>
        <dbReference type="ARBA" id="ARBA00023002"/>
    </source>
</evidence>
<dbReference type="GO" id="GO:0006082">
    <property type="term" value="P:organic acid metabolic process"/>
    <property type="evidence" value="ECO:0007669"/>
    <property type="project" value="TreeGrafter"/>
</dbReference>
<evidence type="ECO:0000256" key="8">
    <source>
        <dbReference type="ARBA" id="ARBA00022824"/>
    </source>
</evidence>
<feature type="non-terminal residue" evidence="16">
    <location>
        <position position="1"/>
    </location>
</feature>
<dbReference type="PANTHER" id="PTHR24300:SF375">
    <property type="entry name" value="CYTOCHROME P450 FAMILY"/>
    <property type="match status" value="1"/>
</dbReference>
<comment type="caution">
    <text evidence="16">The sequence shown here is derived from an EMBL/GenBank/DDBJ whole genome shotgun (WGS) entry which is preliminary data.</text>
</comment>
<keyword evidence="11 14" id="KW-0408">Iron</keyword>
<dbReference type="InterPro" id="IPR001128">
    <property type="entry name" value="Cyt_P450"/>
</dbReference>
<dbReference type="InterPro" id="IPR050182">
    <property type="entry name" value="Cytochrome_P450_fam2"/>
</dbReference>
<keyword evidence="17" id="KW-1185">Reference proteome</keyword>
<evidence type="ECO:0000256" key="6">
    <source>
        <dbReference type="ARBA" id="ARBA00022617"/>
    </source>
</evidence>
<dbReference type="GO" id="GO:0006805">
    <property type="term" value="P:xenobiotic metabolic process"/>
    <property type="evidence" value="ECO:0007669"/>
    <property type="project" value="TreeGrafter"/>
</dbReference>
<dbReference type="PRINTS" id="PR00463">
    <property type="entry name" value="EP450I"/>
</dbReference>
<comment type="cofactor">
    <cofactor evidence="1 14">
        <name>heme</name>
        <dbReference type="ChEBI" id="CHEBI:30413"/>
    </cofactor>
</comment>
<dbReference type="EMBL" id="BGPR01005719">
    <property type="protein sequence ID" value="GBN12794.1"/>
    <property type="molecule type" value="Genomic_DNA"/>
</dbReference>
<evidence type="ECO:0000256" key="5">
    <source>
        <dbReference type="ARBA" id="ARBA00010617"/>
    </source>
</evidence>
<comment type="subcellular location">
    <subcellularLocation>
        <location evidence="4">Endoplasmic reticulum membrane</location>
        <topology evidence="4">Peripheral membrane protein</topology>
    </subcellularLocation>
    <subcellularLocation>
        <location evidence="3">Microsome membrane</location>
        <topology evidence="3">Peripheral membrane protein</topology>
    </subcellularLocation>
</comment>
<keyword evidence="8" id="KW-0256">Endoplasmic reticulum</keyword>
<evidence type="ECO:0000256" key="1">
    <source>
        <dbReference type="ARBA" id="ARBA00001971"/>
    </source>
</evidence>
<dbReference type="GO" id="GO:0016712">
    <property type="term" value="F:oxidoreductase activity, acting on paired donors, with incorporation or reduction of molecular oxygen, reduced flavin or flavoprotein as one donor, and incorporation of one atom of oxygen"/>
    <property type="evidence" value="ECO:0007669"/>
    <property type="project" value="TreeGrafter"/>
</dbReference>
<gene>
    <name evidence="16" type="primary">CYP2J2_10</name>
    <name evidence="16" type="ORF">AVEN_166076_1</name>
</gene>